<feature type="binding site" evidence="8">
    <location>
        <position position="76"/>
    </location>
    <ligand>
        <name>Mn(2+)</name>
        <dbReference type="ChEBI" id="CHEBI:29035"/>
    </ligand>
</feature>
<reference evidence="9 10" key="1">
    <citation type="submission" date="2020-12" db="EMBL/GenBank/DDBJ databases">
        <title>Concerted genomic and epigenomic changes stabilize Arabidopsis allopolyploids.</title>
        <authorList>
            <person name="Chen Z."/>
        </authorList>
    </citation>
    <scope>NUCLEOTIDE SEQUENCE [LARGE SCALE GENOMIC DNA]</scope>
    <source>
        <strain evidence="9">As9502</strain>
        <tissue evidence="9">Leaf</tissue>
    </source>
</reference>
<dbReference type="PANTHER" id="PTHR13301">
    <property type="entry name" value="X-BOX TRANSCRIPTION FACTOR-RELATED"/>
    <property type="match status" value="1"/>
</dbReference>
<keyword evidence="2" id="KW-0328">Glycosyltransferase</keyword>
<keyword evidence="6" id="KW-0472">Membrane</keyword>
<comment type="subcellular location">
    <subcellularLocation>
        <location evidence="1">Endomembrane system</location>
    </subcellularLocation>
</comment>
<dbReference type="OrthoDB" id="72851at2759"/>
<keyword evidence="4" id="KW-0812">Transmembrane</keyword>
<keyword evidence="7" id="KW-0961">Cell wall biogenesis/degradation</keyword>
<keyword evidence="10" id="KW-1185">Reference proteome</keyword>
<proteinExistence type="predicted"/>
<evidence type="ECO:0000256" key="4">
    <source>
        <dbReference type="ARBA" id="ARBA00022692"/>
    </source>
</evidence>
<name>A0A8T2AGG6_ARASU</name>
<evidence type="ECO:0000256" key="2">
    <source>
        <dbReference type="ARBA" id="ARBA00022676"/>
    </source>
</evidence>
<dbReference type="AlphaFoldDB" id="A0A8T2AGG6"/>
<evidence type="ECO:0000256" key="6">
    <source>
        <dbReference type="ARBA" id="ARBA00023136"/>
    </source>
</evidence>
<keyword evidence="3" id="KW-0808">Transferase</keyword>
<evidence type="ECO:0000256" key="7">
    <source>
        <dbReference type="ARBA" id="ARBA00023316"/>
    </source>
</evidence>
<dbReference type="EMBL" id="JAEFBJ010000009">
    <property type="protein sequence ID" value="KAG7573382.1"/>
    <property type="molecule type" value="Genomic_DNA"/>
</dbReference>
<comment type="caution">
    <text evidence="9">The sequence shown here is derived from an EMBL/GenBank/DDBJ whole genome shotgun (WGS) entry which is preliminary data.</text>
</comment>
<dbReference type="GO" id="GO:0016020">
    <property type="term" value="C:membrane"/>
    <property type="evidence" value="ECO:0007669"/>
    <property type="project" value="InterPro"/>
</dbReference>
<keyword evidence="5" id="KW-1133">Transmembrane helix</keyword>
<sequence length="157" mass="18178">MEYEKLCRKVEDATGDSHLLVKEDELEAFSNTKSNDHSTIIKVVWENKGGVGDEKEVPHIVYISREKRPNYLHHYKAGAMNFLARVSGLMTNAPYMLNVDCDMYANEADVVRQAMCIFLQGSPNPNHCAFVQFPQEFDQFNMLFYRSIFESLFFFLC</sequence>
<dbReference type="GO" id="GO:0030244">
    <property type="term" value="P:cellulose biosynthetic process"/>
    <property type="evidence" value="ECO:0007669"/>
    <property type="project" value="InterPro"/>
</dbReference>
<evidence type="ECO:0000256" key="8">
    <source>
        <dbReference type="PIRSR" id="PIRSR605150-3"/>
    </source>
</evidence>
<evidence type="ECO:0000256" key="5">
    <source>
        <dbReference type="ARBA" id="ARBA00022989"/>
    </source>
</evidence>
<dbReference type="Pfam" id="PF03552">
    <property type="entry name" value="Cellulose_synt"/>
    <property type="match status" value="1"/>
</dbReference>
<dbReference type="GO" id="GO:0016760">
    <property type="term" value="F:cellulose synthase (UDP-forming) activity"/>
    <property type="evidence" value="ECO:0007669"/>
    <property type="project" value="InterPro"/>
</dbReference>
<organism evidence="9 10">
    <name type="scientific">Arabidopsis suecica</name>
    <name type="common">Swedish thale-cress</name>
    <name type="synonym">Cardaminopsis suecica</name>
    <dbReference type="NCBI Taxonomy" id="45249"/>
    <lineage>
        <taxon>Eukaryota</taxon>
        <taxon>Viridiplantae</taxon>
        <taxon>Streptophyta</taxon>
        <taxon>Embryophyta</taxon>
        <taxon>Tracheophyta</taxon>
        <taxon>Spermatophyta</taxon>
        <taxon>Magnoliopsida</taxon>
        <taxon>eudicotyledons</taxon>
        <taxon>Gunneridae</taxon>
        <taxon>Pentapetalae</taxon>
        <taxon>rosids</taxon>
        <taxon>malvids</taxon>
        <taxon>Brassicales</taxon>
        <taxon>Brassicaceae</taxon>
        <taxon>Camelineae</taxon>
        <taxon>Arabidopsis</taxon>
    </lineage>
</organism>
<evidence type="ECO:0000256" key="3">
    <source>
        <dbReference type="ARBA" id="ARBA00022679"/>
    </source>
</evidence>
<evidence type="ECO:0000313" key="9">
    <source>
        <dbReference type="EMBL" id="KAG7573382.1"/>
    </source>
</evidence>
<dbReference type="GO" id="GO:0071555">
    <property type="term" value="P:cell wall organization"/>
    <property type="evidence" value="ECO:0007669"/>
    <property type="project" value="UniProtKB-KW"/>
</dbReference>
<accession>A0A8T2AGG6</accession>
<gene>
    <name evidence="9" type="ORF">ISN44_As09g016710</name>
</gene>
<dbReference type="InterPro" id="IPR005150">
    <property type="entry name" value="Cellulose_synth"/>
</dbReference>
<feature type="binding site" evidence="8">
    <location>
        <position position="100"/>
    </location>
    <ligand>
        <name>Mn(2+)</name>
        <dbReference type="ChEBI" id="CHEBI:29035"/>
    </ligand>
</feature>
<dbReference type="GO" id="GO:0012505">
    <property type="term" value="C:endomembrane system"/>
    <property type="evidence" value="ECO:0007669"/>
    <property type="project" value="UniProtKB-SubCell"/>
</dbReference>
<dbReference type="Proteomes" id="UP000694251">
    <property type="component" value="Chromosome 9"/>
</dbReference>
<evidence type="ECO:0000313" key="10">
    <source>
        <dbReference type="Proteomes" id="UP000694251"/>
    </source>
</evidence>
<protein>
    <submittedName>
        <fullName evidence="9">Cellulose synthase</fullName>
    </submittedName>
</protein>
<evidence type="ECO:0000256" key="1">
    <source>
        <dbReference type="ARBA" id="ARBA00004308"/>
    </source>
</evidence>